<dbReference type="Gene3D" id="1.20.1250.20">
    <property type="entry name" value="MFS general substrate transporter like domains"/>
    <property type="match status" value="1"/>
</dbReference>
<dbReference type="Proteomes" id="UP000027920">
    <property type="component" value="Unassembled WGS sequence"/>
</dbReference>
<dbReference type="VEuPathDB" id="FungiDB:A1O9_12673"/>
<dbReference type="GeneID" id="25287567"/>
<sequence>MAFAFENTLFGFVLPYLFNPEKANLEAKLTFIFGAASISCTIYIWICQPECSNLSYEELDELL</sequence>
<reference evidence="1 2" key="1">
    <citation type="submission" date="2013-03" db="EMBL/GenBank/DDBJ databases">
        <title>The Genome Sequence of Exophiala aquamarina CBS 119918.</title>
        <authorList>
            <consortium name="The Broad Institute Genomics Platform"/>
            <person name="Cuomo C."/>
            <person name="de Hoog S."/>
            <person name="Gorbushina A."/>
            <person name="Walker B."/>
            <person name="Young S.K."/>
            <person name="Zeng Q."/>
            <person name="Gargeya S."/>
            <person name="Fitzgerald M."/>
            <person name="Haas B."/>
            <person name="Abouelleil A."/>
            <person name="Allen A.W."/>
            <person name="Alvarado L."/>
            <person name="Arachchi H.M."/>
            <person name="Berlin A.M."/>
            <person name="Chapman S.B."/>
            <person name="Gainer-Dewar J."/>
            <person name="Goldberg J."/>
            <person name="Griggs A."/>
            <person name="Gujja S."/>
            <person name="Hansen M."/>
            <person name="Howarth C."/>
            <person name="Imamovic A."/>
            <person name="Ireland A."/>
            <person name="Larimer J."/>
            <person name="McCowan C."/>
            <person name="Murphy C."/>
            <person name="Pearson M."/>
            <person name="Poon T.W."/>
            <person name="Priest M."/>
            <person name="Roberts A."/>
            <person name="Saif S."/>
            <person name="Shea T."/>
            <person name="Sisk P."/>
            <person name="Sykes S."/>
            <person name="Wortman J."/>
            <person name="Nusbaum C."/>
            <person name="Birren B."/>
        </authorList>
    </citation>
    <scope>NUCLEOTIDE SEQUENCE [LARGE SCALE GENOMIC DNA]</scope>
    <source>
        <strain evidence="1 2">CBS 119918</strain>
    </source>
</reference>
<protein>
    <recommendedName>
        <fullName evidence="3">Major facilitator superfamily (MFS) profile domain-containing protein</fullName>
    </recommendedName>
</protein>
<gene>
    <name evidence="1" type="ORF">A1O9_12673</name>
</gene>
<name>A0A072NWD7_9EURO</name>
<evidence type="ECO:0000313" key="2">
    <source>
        <dbReference type="Proteomes" id="UP000027920"/>
    </source>
</evidence>
<proteinExistence type="predicted"/>
<organism evidence="1 2">
    <name type="scientific">Exophiala aquamarina CBS 119918</name>
    <dbReference type="NCBI Taxonomy" id="1182545"/>
    <lineage>
        <taxon>Eukaryota</taxon>
        <taxon>Fungi</taxon>
        <taxon>Dikarya</taxon>
        <taxon>Ascomycota</taxon>
        <taxon>Pezizomycotina</taxon>
        <taxon>Eurotiomycetes</taxon>
        <taxon>Chaetothyriomycetidae</taxon>
        <taxon>Chaetothyriales</taxon>
        <taxon>Herpotrichiellaceae</taxon>
        <taxon>Exophiala</taxon>
    </lineage>
</organism>
<dbReference type="EMBL" id="AMGV01000025">
    <property type="protein sequence ID" value="KEF51323.1"/>
    <property type="molecule type" value="Genomic_DNA"/>
</dbReference>
<dbReference type="AlphaFoldDB" id="A0A072NWD7"/>
<dbReference type="HOGENOM" id="CLU_2885777_0_0_1"/>
<dbReference type="RefSeq" id="XP_013253913.1">
    <property type="nucleotide sequence ID" value="XM_013398459.1"/>
</dbReference>
<keyword evidence="2" id="KW-1185">Reference proteome</keyword>
<evidence type="ECO:0008006" key="3">
    <source>
        <dbReference type="Google" id="ProtNLM"/>
    </source>
</evidence>
<accession>A0A072NWD7</accession>
<dbReference type="InterPro" id="IPR036259">
    <property type="entry name" value="MFS_trans_sf"/>
</dbReference>
<comment type="caution">
    <text evidence="1">The sequence shown here is derived from an EMBL/GenBank/DDBJ whole genome shotgun (WGS) entry which is preliminary data.</text>
</comment>
<dbReference type="OrthoDB" id="6612291at2759"/>
<evidence type="ECO:0000313" key="1">
    <source>
        <dbReference type="EMBL" id="KEF51323.1"/>
    </source>
</evidence>